<dbReference type="Proteomes" id="UP000019132">
    <property type="component" value="Unassembled WGS sequence"/>
</dbReference>
<dbReference type="PANTHER" id="PTHR35518:SF2">
    <property type="entry name" value="MAINTENANCE OF TELOMERE CAPPING PROTEIN 6"/>
    <property type="match status" value="1"/>
</dbReference>
<name>K3WTZ0_GLOUD</name>
<dbReference type="GO" id="GO:0006629">
    <property type="term" value="P:lipid metabolic process"/>
    <property type="evidence" value="ECO:0007669"/>
    <property type="project" value="InterPro"/>
</dbReference>
<dbReference type="OMA" id="HTNDQLF"/>
<dbReference type="SUPFAM" id="SSF51695">
    <property type="entry name" value="PLC-like phosphodiesterases"/>
    <property type="match status" value="1"/>
</dbReference>
<dbReference type="eggNOG" id="ENOG502QRWP">
    <property type="taxonomic scope" value="Eukaryota"/>
</dbReference>
<dbReference type="EnsemblProtists" id="PYU1_T008436">
    <property type="protein sequence ID" value="PYU1_T008436"/>
    <property type="gene ID" value="PYU1_G008420"/>
</dbReference>
<evidence type="ECO:0000313" key="7">
    <source>
        <dbReference type="Proteomes" id="UP000019132"/>
    </source>
</evidence>
<evidence type="ECO:0000256" key="2">
    <source>
        <dbReference type="ARBA" id="ARBA00022692"/>
    </source>
</evidence>
<sequence>MRLALALSSLLLAAAVATSTVHAEAVAPVAVSPFRAASERLQQEYDRFELDELRYALLSGSRAVRTDAVLRDREKILQRMKDDVPDTVPADVQCDRVTHCDKNKVCAIVCKPGSVVVDEWLQKTLRLQRKVAYRRNFCNAQLPGSHNSAINIANGYGVEDHVFEGYLKYLSWFKSGLHVHTNDQLFSLTDQMHMGVRFIEIDVHWFDGDLRIAHCGGFRSELLDGFISALNEVAKLIGTDIQWDSETIGCKPSLSSIPSSEQRPLNTALEELAAWLHAPENKDEFLMVFFDDESNLLKWKKVQTLLKYLKDHFSMDEILLPSDLVHGQGWPTFQELLDVGKRVVFMSGSDYSPDGDELLFVKDDICGWLEPALPFQPFPTCRFQHSNIGPLDENRTIFRPQTSEIEYGFLNADGKIGTNKYLLNELSLPPMMDCGVNLPSPDNITPKRMESTVWVLKRGETLEKGKCVGITREKPTWHSVDCGAPSMVAGCVHDAHPNRWSLGREPVEEAQSAASCQSLLPSKEMVYSAPASGYENKLVHELLMSAPSSVAGVWVNAKQLVDEVYASSSVAEKKEMEGENEAEALLTPIQQETAVLSIE</sequence>
<reference evidence="6" key="3">
    <citation type="submission" date="2015-02" db="UniProtKB">
        <authorList>
            <consortium name="EnsemblProtists"/>
        </authorList>
    </citation>
    <scope>IDENTIFICATION</scope>
    <source>
        <strain evidence="6">DAOM BR144</strain>
    </source>
</reference>
<evidence type="ECO:0000313" key="6">
    <source>
        <dbReference type="EnsemblProtists" id="PYU1_T008436"/>
    </source>
</evidence>
<accession>K3WTZ0</accession>
<dbReference type="GO" id="GO:0016020">
    <property type="term" value="C:membrane"/>
    <property type="evidence" value="ECO:0007669"/>
    <property type="project" value="UniProtKB-SubCell"/>
</dbReference>
<dbReference type="EMBL" id="GL376613">
    <property type="status" value="NOT_ANNOTATED_CDS"/>
    <property type="molecule type" value="Genomic_DNA"/>
</dbReference>
<dbReference type="STRING" id="431595.K3WTZ0"/>
<evidence type="ECO:0000256" key="3">
    <source>
        <dbReference type="ARBA" id="ARBA00022989"/>
    </source>
</evidence>
<reference evidence="7" key="1">
    <citation type="journal article" date="2010" name="Genome Biol.">
        <title>Genome sequence of the necrotrophic plant pathogen Pythium ultimum reveals original pathogenicity mechanisms and effector repertoire.</title>
        <authorList>
            <person name="Levesque C.A."/>
            <person name="Brouwer H."/>
            <person name="Cano L."/>
            <person name="Hamilton J.P."/>
            <person name="Holt C."/>
            <person name="Huitema E."/>
            <person name="Raffaele S."/>
            <person name="Robideau G.P."/>
            <person name="Thines M."/>
            <person name="Win J."/>
            <person name="Zerillo M.M."/>
            <person name="Beakes G.W."/>
            <person name="Boore J.L."/>
            <person name="Busam D."/>
            <person name="Dumas B."/>
            <person name="Ferriera S."/>
            <person name="Fuerstenberg S.I."/>
            <person name="Gachon C.M."/>
            <person name="Gaulin E."/>
            <person name="Govers F."/>
            <person name="Grenville-Briggs L."/>
            <person name="Horner N."/>
            <person name="Hostetler J."/>
            <person name="Jiang R.H."/>
            <person name="Johnson J."/>
            <person name="Krajaejun T."/>
            <person name="Lin H."/>
            <person name="Meijer H.J."/>
            <person name="Moore B."/>
            <person name="Morris P."/>
            <person name="Phuntmart V."/>
            <person name="Puiu D."/>
            <person name="Shetty J."/>
            <person name="Stajich J.E."/>
            <person name="Tripathy S."/>
            <person name="Wawra S."/>
            <person name="van West P."/>
            <person name="Whitty B.R."/>
            <person name="Coutinho P.M."/>
            <person name="Henrissat B."/>
            <person name="Martin F."/>
            <person name="Thomas P.D."/>
            <person name="Tyler B.M."/>
            <person name="De Vries R.P."/>
            <person name="Kamoun S."/>
            <person name="Yandell M."/>
            <person name="Tisserat N."/>
            <person name="Buell C.R."/>
        </authorList>
    </citation>
    <scope>NUCLEOTIDE SEQUENCE</scope>
    <source>
        <strain evidence="7">DAOM:BR144</strain>
    </source>
</reference>
<evidence type="ECO:0000256" key="1">
    <source>
        <dbReference type="ARBA" id="ARBA00004370"/>
    </source>
</evidence>
<dbReference type="InterPro" id="IPR051008">
    <property type="entry name" value="Telomere_Capping_Maintenance"/>
</dbReference>
<proteinExistence type="predicted"/>
<dbReference type="InParanoid" id="K3WTZ0"/>
<dbReference type="PANTHER" id="PTHR35518">
    <property type="entry name" value="MAINTENANCE OF TELOMOERE CAPPING"/>
    <property type="match status" value="1"/>
</dbReference>
<dbReference type="HOGENOM" id="CLU_032271_0_0_1"/>
<keyword evidence="2" id="KW-0812">Transmembrane</keyword>
<keyword evidence="3" id="KW-1133">Transmembrane helix</keyword>
<dbReference type="InterPro" id="IPR017946">
    <property type="entry name" value="PLC-like_Pdiesterase_TIM-brl"/>
</dbReference>
<feature type="chain" id="PRO_5003868020" description="Phosphatidylinositol-specific phospholipase C X domain-containing protein" evidence="5">
    <location>
        <begin position="24"/>
        <end position="599"/>
    </location>
</feature>
<evidence type="ECO:0008006" key="8">
    <source>
        <dbReference type="Google" id="ProtNLM"/>
    </source>
</evidence>
<protein>
    <recommendedName>
        <fullName evidence="8">Phosphatidylinositol-specific phospholipase C X domain-containing protein</fullName>
    </recommendedName>
</protein>
<organism evidence="6 7">
    <name type="scientific">Globisporangium ultimum (strain ATCC 200006 / CBS 805.95 / DAOM BR144)</name>
    <name type="common">Pythium ultimum</name>
    <dbReference type="NCBI Taxonomy" id="431595"/>
    <lineage>
        <taxon>Eukaryota</taxon>
        <taxon>Sar</taxon>
        <taxon>Stramenopiles</taxon>
        <taxon>Oomycota</taxon>
        <taxon>Peronosporomycetes</taxon>
        <taxon>Pythiales</taxon>
        <taxon>Pythiaceae</taxon>
        <taxon>Globisporangium</taxon>
    </lineage>
</organism>
<keyword evidence="4" id="KW-0472">Membrane</keyword>
<evidence type="ECO:0000256" key="5">
    <source>
        <dbReference type="SAM" id="SignalP"/>
    </source>
</evidence>
<keyword evidence="7" id="KW-1185">Reference proteome</keyword>
<evidence type="ECO:0000256" key="4">
    <source>
        <dbReference type="ARBA" id="ARBA00023136"/>
    </source>
</evidence>
<keyword evidence="5" id="KW-0732">Signal</keyword>
<comment type="subcellular location">
    <subcellularLocation>
        <location evidence="1">Membrane</location>
    </subcellularLocation>
</comment>
<reference evidence="7" key="2">
    <citation type="submission" date="2010-04" db="EMBL/GenBank/DDBJ databases">
        <authorList>
            <person name="Buell R."/>
            <person name="Hamilton J."/>
            <person name="Hostetler J."/>
        </authorList>
    </citation>
    <scope>NUCLEOTIDE SEQUENCE [LARGE SCALE GENOMIC DNA]</scope>
    <source>
        <strain evidence="7">DAOM:BR144</strain>
    </source>
</reference>
<dbReference type="VEuPathDB" id="FungiDB:PYU1_G008420"/>
<dbReference type="Gene3D" id="3.20.20.190">
    <property type="entry name" value="Phosphatidylinositol (PI) phosphodiesterase"/>
    <property type="match status" value="1"/>
</dbReference>
<dbReference type="AlphaFoldDB" id="K3WTZ0"/>
<dbReference type="GO" id="GO:0008081">
    <property type="term" value="F:phosphoric diester hydrolase activity"/>
    <property type="evidence" value="ECO:0007669"/>
    <property type="project" value="InterPro"/>
</dbReference>
<feature type="signal peptide" evidence="5">
    <location>
        <begin position="1"/>
        <end position="23"/>
    </location>
</feature>